<feature type="signal peptide" evidence="1">
    <location>
        <begin position="1"/>
        <end position="19"/>
    </location>
</feature>
<dbReference type="EMBL" id="JAMFMA010000004">
    <property type="protein sequence ID" value="MCL6275432.1"/>
    <property type="molecule type" value="Genomic_DNA"/>
</dbReference>
<protein>
    <recommendedName>
        <fullName evidence="4">YD repeat-containing protein</fullName>
    </recommendedName>
</protein>
<evidence type="ECO:0000256" key="1">
    <source>
        <dbReference type="SAM" id="SignalP"/>
    </source>
</evidence>
<evidence type="ECO:0000313" key="3">
    <source>
        <dbReference type="Proteomes" id="UP001203607"/>
    </source>
</evidence>
<accession>A0ABT0PVL0</accession>
<dbReference type="Proteomes" id="UP001203607">
    <property type="component" value="Unassembled WGS sequence"/>
</dbReference>
<keyword evidence="1" id="KW-0732">Signal</keyword>
<proteinExistence type="predicted"/>
<comment type="caution">
    <text evidence="2">The sequence shown here is derived from an EMBL/GenBank/DDBJ whole genome shotgun (WGS) entry which is preliminary data.</text>
</comment>
<gene>
    <name evidence="2" type="ORF">M3P19_15565</name>
</gene>
<feature type="chain" id="PRO_5045091356" description="YD repeat-containing protein" evidence="1">
    <location>
        <begin position="20"/>
        <end position="1150"/>
    </location>
</feature>
<dbReference type="RefSeq" id="WP_249658616.1">
    <property type="nucleotide sequence ID" value="NZ_JAMFMA010000004.1"/>
</dbReference>
<evidence type="ECO:0008006" key="4">
    <source>
        <dbReference type="Google" id="ProtNLM"/>
    </source>
</evidence>
<organism evidence="2 3">
    <name type="scientific">Flagellimonas spongiicola</name>
    <dbReference type="NCBI Taxonomy" id="2942208"/>
    <lineage>
        <taxon>Bacteria</taxon>
        <taxon>Pseudomonadati</taxon>
        <taxon>Bacteroidota</taxon>
        <taxon>Flavobacteriia</taxon>
        <taxon>Flavobacteriales</taxon>
        <taxon>Flavobacteriaceae</taxon>
        <taxon>Flagellimonas</taxon>
    </lineage>
</organism>
<evidence type="ECO:0000313" key="2">
    <source>
        <dbReference type="EMBL" id="MCL6275432.1"/>
    </source>
</evidence>
<sequence length="1150" mass="130161">MKKILFGLLSILSSTFIWSQGYDKAQEYTPNTPIASEIMRHGLVPLNQYTGIPNIEVPIHSLDFDGRSLPIKLNYHAGGIRVNQEATWVGLGWSLSNQFVISRKINQRSDIGNDKNSNAYNGYCYENEIPENITEEQVESLTDFVTDTQPDIFTATLMGETVKFQLLKQDSSGVINALVLNESKADVSFDKGNRNFLIKDDQGFQYHFTKKEYSSTIHDSGQHVNDYFSMEEYSRYSNSRDKFILTSWFVSSIISPNGHELKFTYYGDETLSDSDSSNDIFYLSLSPTQVHENRTLITCNGTTGSSTTTSLFPEYTYSRSIHENKYLKEIVNGNTGERIVFKVSDRQDIAGYDPLKHSSSLGLIYGSTNSHNYRSPRRLESIEFYSAAGKVFKKAKLTQTYFNSHKTSDEYPDNHLRLKLDRISVDNQAYVFQYESPNSLPSKTTTAIDFWGFYNGNETEDPNQKIFRYPSQLLSSDYLYGLCNTSNVFPSSYWQPGGNLGSNFEYGRVGTLNKIIYPTGGSTNFLYESNTVKISDNSSSISIDAQTVMNLEQNINDLDNNPIASTSNSNTKTYKVGGLRVKSIENRDKNNELKLKKSYRYHGFGNSSIPMSSGKLMTGLVYFYPTESFDSNGNNLSTSLVVSNSNMTYGNNSAMGNHVGYSFVEETTIDANDVAKNNGKVITEFINEPNQQLNSTYGGSLAFDAPPDIYEEGNGKIKTQEFYDNVFNSTPKRVVVNVYDQFYIDGTNGLKIYYSDQTAYLLGSIGGSGIPLQYNTPYDRFPYRTKRSYWVLDNSTTTDYLENGTSLETRTFNLYNAKPQLTSTTTTNSKGDEIRSEYYYPYDTYLGVGSRFGMADLVTDNRIATPVYTRNYYDGNLLSHELTSFEYKNGILQPSLIGFQKNDAPLDQIENRIEFDQYDEIGNPIKFRKDNGPWTHMIWGYEGKYPIAQITNVSETAASIESIVDYAVINDTKSSKAAIKAEIDKIRNHSDYAQSQIVSYLFDPSIGVVETTDQRNYSTTYAYDDRERLKQVRDENDFLYEDYEYNQTYETTDCLENCDGEVTLSTSNYSLIRNQNFTIGYSISGAFTVSRWEIMYGDGNIQFGNGSPSNFTYSYANDEVYGLKPIRIYLYDANGNQISGNINVRLSASN</sequence>
<keyword evidence="3" id="KW-1185">Reference proteome</keyword>
<name>A0ABT0PVL0_9FLAO</name>
<reference evidence="2 3" key="1">
    <citation type="submission" date="2022-05" db="EMBL/GenBank/DDBJ databases">
        <authorList>
            <person name="Park J.-S."/>
        </authorList>
    </citation>
    <scope>NUCLEOTIDE SEQUENCE [LARGE SCALE GENOMIC DNA]</scope>
    <source>
        <strain evidence="2 3">2012CJ35-5</strain>
    </source>
</reference>